<dbReference type="Gene3D" id="3.20.20.80">
    <property type="entry name" value="Glycosidases"/>
    <property type="match status" value="1"/>
</dbReference>
<evidence type="ECO:0000313" key="3">
    <source>
        <dbReference type="EMBL" id="TGD73280.1"/>
    </source>
</evidence>
<sequence>MIDLQQVGAHVGGAHPDSLVLGIHLPNITPGKGYQLFADLIHMRDQFDPDIPAVAVELVYQGGAYDLWRFEARIGQLPAQGHMGDKGRYLYRYRLLRHGQELVRYFADPFATVSGPGTNSAFDFPPAPAFAWQEDGFEVPDLDDLVMYELMVDDFAHDFDGVIERLDYLASLGVNCIELMPVTNVPEPYRWGYMPLSYFAIEERYGGQEQLKALVNSCHSRGIAVIHDAVYAHMHEEFSYRKVYWAAGEDNPMIGPFAEDMFGVGTDFTRPFCYDYFAAVNAHFIDTLHLDGFRYDYVPGFYDGPVGQGYARLVHDTYQHSRAIPRFDAGERSRLIQVAEYLDKPKTVLRETYTSASKRWWPMLQAQSMVGAANRAVPEAFVHDMLLIDFTDPWPQSYSNGDDSFPVAPLQFIESHDKSRLMYLLSGGHDAYQGGFDLFSRDRSQWYRLQPFAIFLMTSVGVPLLWQGQELGEIYGKHDDGGSRVLAARPLHWNYFYETSGRTLVRLYRRLGQLRKNLQALRSRNAYYHFEHARLEHGLLAFTRFPDDETQPAVVVLLNFGDLPGELLTPFPRSGAWVEQLNHGDVSAVESLDLPAGGTTVPVYVPANYGKVFVSA</sequence>
<dbReference type="SUPFAM" id="SSF51445">
    <property type="entry name" value="(Trans)glycosidases"/>
    <property type="match status" value="1"/>
</dbReference>
<keyword evidence="4" id="KW-1185">Reference proteome</keyword>
<accession>A0A4Z0M1C5</accession>
<evidence type="ECO:0000313" key="4">
    <source>
        <dbReference type="Proteomes" id="UP000298050"/>
    </source>
</evidence>
<dbReference type="AlphaFoldDB" id="A0A4Z0M1C5"/>
<proteinExistence type="predicted"/>
<dbReference type="Pfam" id="PF00128">
    <property type="entry name" value="Alpha-amylase"/>
    <property type="match status" value="1"/>
</dbReference>
<dbReference type="PANTHER" id="PTHR43002">
    <property type="entry name" value="GLYCOGEN DEBRANCHING ENZYME"/>
    <property type="match status" value="1"/>
</dbReference>
<comment type="caution">
    <text evidence="3">The sequence shown here is derived from an EMBL/GenBank/DDBJ whole genome shotgun (WGS) entry which is preliminary data.</text>
</comment>
<protein>
    <recommendedName>
        <fullName evidence="2">Glycosyl hydrolase family 13 catalytic domain-containing protein</fullName>
    </recommendedName>
</protein>
<dbReference type="Proteomes" id="UP000298050">
    <property type="component" value="Unassembled WGS sequence"/>
</dbReference>
<evidence type="ECO:0000256" key="1">
    <source>
        <dbReference type="ARBA" id="ARBA00023295"/>
    </source>
</evidence>
<dbReference type="OrthoDB" id="9800174at2"/>
<dbReference type="GO" id="GO:0016798">
    <property type="term" value="F:hydrolase activity, acting on glycosyl bonds"/>
    <property type="evidence" value="ECO:0007669"/>
    <property type="project" value="UniProtKB-KW"/>
</dbReference>
<dbReference type="RefSeq" id="WP_135443299.1">
    <property type="nucleotide sequence ID" value="NZ_SRLE01000007.1"/>
</dbReference>
<gene>
    <name evidence="3" type="ORF">E4634_09585</name>
</gene>
<dbReference type="SMART" id="SM00642">
    <property type="entry name" value="Aamy"/>
    <property type="match status" value="1"/>
</dbReference>
<dbReference type="InterPro" id="IPR006047">
    <property type="entry name" value="GH13_cat_dom"/>
</dbReference>
<keyword evidence="1" id="KW-0326">Glycosidase</keyword>
<keyword evidence="1" id="KW-0378">Hydrolase</keyword>
<name>A0A4Z0M1C5_9GAMM</name>
<feature type="domain" description="Glycosyl hydrolase family 13 catalytic" evidence="2">
    <location>
        <begin position="149"/>
        <end position="506"/>
    </location>
</feature>
<evidence type="ECO:0000259" key="2">
    <source>
        <dbReference type="SMART" id="SM00642"/>
    </source>
</evidence>
<dbReference type="GO" id="GO:0005975">
    <property type="term" value="P:carbohydrate metabolic process"/>
    <property type="evidence" value="ECO:0007669"/>
    <property type="project" value="InterPro"/>
</dbReference>
<reference evidence="3 4" key="1">
    <citation type="submission" date="2019-04" db="EMBL/GenBank/DDBJ databases">
        <title>Taxonomy of novel Haliea sp. from mangrove soil of West Coast of India.</title>
        <authorList>
            <person name="Verma A."/>
            <person name="Kumar P."/>
            <person name="Krishnamurthi S."/>
        </authorList>
    </citation>
    <scope>NUCLEOTIDE SEQUENCE [LARGE SCALE GENOMIC DNA]</scope>
    <source>
        <strain evidence="3 4">SAOS-164</strain>
    </source>
</reference>
<organism evidence="3 4">
    <name type="scientific">Mangrovimicrobium sediminis</name>
    <dbReference type="NCBI Taxonomy" id="2562682"/>
    <lineage>
        <taxon>Bacteria</taxon>
        <taxon>Pseudomonadati</taxon>
        <taxon>Pseudomonadota</taxon>
        <taxon>Gammaproteobacteria</taxon>
        <taxon>Cellvibrionales</taxon>
        <taxon>Halieaceae</taxon>
        <taxon>Mangrovimicrobium</taxon>
    </lineage>
</organism>
<dbReference type="EMBL" id="SRLE01000007">
    <property type="protein sequence ID" value="TGD73280.1"/>
    <property type="molecule type" value="Genomic_DNA"/>
</dbReference>
<dbReference type="InterPro" id="IPR017853">
    <property type="entry name" value="GH"/>
</dbReference>